<protein>
    <submittedName>
        <fullName evidence="1">Uncharacterized protein</fullName>
    </submittedName>
</protein>
<accession>A0ABP3LKJ8</accession>
<keyword evidence="2" id="KW-1185">Reference proteome</keyword>
<evidence type="ECO:0000313" key="1">
    <source>
        <dbReference type="EMBL" id="GAA0502802.1"/>
    </source>
</evidence>
<dbReference type="Proteomes" id="UP001500191">
    <property type="component" value="Unassembled WGS sequence"/>
</dbReference>
<comment type="caution">
    <text evidence="1">The sequence shown here is derived from an EMBL/GenBank/DDBJ whole genome shotgun (WGS) entry which is preliminary data.</text>
</comment>
<gene>
    <name evidence="1" type="ORF">GCM10008937_08030</name>
</gene>
<proteinExistence type="predicted"/>
<dbReference type="EMBL" id="BAAADB010000005">
    <property type="protein sequence ID" value="GAA0502802.1"/>
    <property type="molecule type" value="Genomic_DNA"/>
</dbReference>
<organism evidence="1 2">
    <name type="scientific">Deinococcus depolymerans</name>
    <dbReference type="NCBI Taxonomy" id="392408"/>
    <lineage>
        <taxon>Bacteria</taxon>
        <taxon>Thermotogati</taxon>
        <taxon>Deinococcota</taxon>
        <taxon>Deinococci</taxon>
        <taxon>Deinococcales</taxon>
        <taxon>Deinococcaceae</taxon>
        <taxon>Deinococcus</taxon>
    </lineage>
</organism>
<sequence>MAIIRVVGGIEKPAKGSELDLIDRLSIIEGKFDDLVENVRRSFIDMHDNFVEEIQNGSLAQKNIDAQSFDNILNGISAQITKISERIDDISEEIEASRQIQQERPKLLSWWPW</sequence>
<name>A0ABP3LKJ8_9DEIO</name>
<evidence type="ECO:0000313" key="2">
    <source>
        <dbReference type="Proteomes" id="UP001500191"/>
    </source>
</evidence>
<reference evidence="2" key="1">
    <citation type="journal article" date="2019" name="Int. J. Syst. Evol. Microbiol.">
        <title>The Global Catalogue of Microorganisms (GCM) 10K type strain sequencing project: providing services to taxonomists for standard genome sequencing and annotation.</title>
        <authorList>
            <consortium name="The Broad Institute Genomics Platform"/>
            <consortium name="The Broad Institute Genome Sequencing Center for Infectious Disease"/>
            <person name="Wu L."/>
            <person name="Ma J."/>
        </authorList>
    </citation>
    <scope>NUCLEOTIDE SEQUENCE [LARGE SCALE GENOMIC DNA]</scope>
    <source>
        <strain evidence="2">JCM 14368</strain>
    </source>
</reference>